<evidence type="ECO:0000256" key="1">
    <source>
        <dbReference type="SAM" id="MobiDB-lite"/>
    </source>
</evidence>
<name>A0ABR3ZXH8_9LECA</name>
<keyword evidence="2" id="KW-0732">Signal</keyword>
<feature type="signal peptide" evidence="2">
    <location>
        <begin position="1"/>
        <end position="22"/>
    </location>
</feature>
<feature type="compositionally biased region" description="Polar residues" evidence="1">
    <location>
        <begin position="679"/>
        <end position="691"/>
    </location>
</feature>
<evidence type="ECO:0000313" key="3">
    <source>
        <dbReference type="EMBL" id="KAL2036767.1"/>
    </source>
</evidence>
<feature type="compositionally biased region" description="Polar residues" evidence="1">
    <location>
        <begin position="79"/>
        <end position="91"/>
    </location>
</feature>
<sequence length="1241" mass="127646">MRPSCKTEVILYLFLAFGRNLAAHNLTILRSAGTSNKLVLSQNSLNSSDDKSFRTLSSNPTLPSLSSSNGPWSSKRSFHSVTSRRNPSGSLWQPDGVSAGVLSTDTSLSEPGGTSASAFPSFTASLGGVLGISGSSLQNLRSRRTNSTYPPTITAPPTPVSYIDGAPVFAANASLPPGYSSGVLSLAYFGQNCSMGGPPYGYNAKSCSCVNSNLKWQYDHATATITTQDCQSTLSHGHQRSASCSYDTVTELAAPYVAPTDCCNRCDIRASAVQLIYWPPEPSNAAFPSVTNQAAFFENSSAYNITAAHIPPEAASSGLVSDGFTFISPSVYVAYTGISAVASCIALGTSQITLNNIYTVTRAYPPESLSSAKCMGPDSENMWLLVPLSVGPGRYEPIRGIFNGWEQVNYSELANPPPPASKLLSRYQSCFTTRSIDSSLASYLFMTPQLSIPSDVTDIDEQWQGWGAGTCTPVALGVLDPPRVLGRATGLGPPLVTSTSSLEGQYPPAAPAKTTPFPAIKTPSPSAASPESDPKFLANGPAETSSAAQNPGANYPFTVNPARPEEAGVTAPLPNYSRSQPTTASDSNAGSGLPLNSGGLPSESSNTPMQNGVGAWSDPNAPASGGLSPPLDNNNNNINNKPGAAAESGSTQTYPHNGADTAGGDQLNRPITLSPIEPSRNTQSADGNTPAHSAAQPLPLISGQPILRKANNDLIVAGNTVPAGSQAVIADHTISNGANNVMVDSSTYTLQPPSLITSVPALPSVEGHQVFQIPNGDVVVAGSTIAPGNQVNVAGHTISNDASNMVIDSSTYALQPPSLITSVPALPSVEGHQVFQIPNGDVVVAGSTIAPGNQVNVAGHTISNGASNMVIDSSTYALQPPSLITSVPALPSVEGHQVFQIPNGDVVVAGSTIAPGHQVNVAGHTISNGASNMVIDSSTYALQPPSLITSVPALPSVEGHQVFQIPNGDVVVAGSTIAPGHQVNVAGHTFSNAADHIVLDGNSQAITPLPGPSPLLSDNQIVRVSNRHLQVGGQTLALGSQMAVSGHRINYANPSQAIVDGISFALLPLPTSNPLVIADQTIHRAPDGGLIIGSLTMAPGAQATVSGHVYSMDGSSSVVVDGSMTYSLPPTENAYIVQDMASTTPPNGSIGPMTSKRDQYVASTALVGSDSSHIGSAASVTAEPVTTNGIGGAIVAVFGKPNSSDQRPEGPQIAAATRNDIWDFALAGALGVGVWALIYVL</sequence>
<dbReference type="SUPFAM" id="SSF50965">
    <property type="entry name" value="Galactose oxidase, central domain"/>
    <property type="match status" value="1"/>
</dbReference>
<feature type="compositionally biased region" description="Low complexity" evidence="1">
    <location>
        <begin position="55"/>
        <end position="74"/>
    </location>
</feature>
<feature type="compositionally biased region" description="Polar residues" evidence="1">
    <location>
        <begin position="576"/>
        <end position="586"/>
    </location>
</feature>
<proteinExistence type="predicted"/>
<evidence type="ECO:0000256" key="2">
    <source>
        <dbReference type="SAM" id="SignalP"/>
    </source>
</evidence>
<gene>
    <name evidence="3" type="ORF">N7G274_010491</name>
</gene>
<feature type="compositionally biased region" description="Low complexity" evidence="1">
    <location>
        <begin position="511"/>
        <end position="531"/>
    </location>
</feature>
<feature type="region of interest" description="Disordered" evidence="1">
    <location>
        <begin position="45"/>
        <end position="96"/>
    </location>
</feature>
<feature type="compositionally biased region" description="Low complexity" evidence="1">
    <location>
        <begin position="587"/>
        <end position="606"/>
    </location>
</feature>
<evidence type="ECO:0000313" key="4">
    <source>
        <dbReference type="Proteomes" id="UP001590950"/>
    </source>
</evidence>
<dbReference type="EMBL" id="JBEFKJ010000051">
    <property type="protein sequence ID" value="KAL2036767.1"/>
    <property type="molecule type" value="Genomic_DNA"/>
</dbReference>
<accession>A0ABR3ZXH8</accession>
<protein>
    <submittedName>
        <fullName evidence="3">Uncharacterized protein</fullName>
    </submittedName>
</protein>
<organism evidence="3 4">
    <name type="scientific">Stereocaulon virgatum</name>
    <dbReference type="NCBI Taxonomy" id="373712"/>
    <lineage>
        <taxon>Eukaryota</taxon>
        <taxon>Fungi</taxon>
        <taxon>Dikarya</taxon>
        <taxon>Ascomycota</taxon>
        <taxon>Pezizomycotina</taxon>
        <taxon>Lecanoromycetes</taxon>
        <taxon>OSLEUM clade</taxon>
        <taxon>Lecanoromycetidae</taxon>
        <taxon>Lecanorales</taxon>
        <taxon>Lecanorineae</taxon>
        <taxon>Stereocaulaceae</taxon>
        <taxon>Stereocaulon</taxon>
    </lineage>
</organism>
<feature type="chain" id="PRO_5046854086" evidence="2">
    <location>
        <begin position="23"/>
        <end position="1241"/>
    </location>
</feature>
<feature type="compositionally biased region" description="Polar residues" evidence="1">
    <location>
        <begin position="542"/>
        <end position="552"/>
    </location>
</feature>
<keyword evidence="4" id="KW-1185">Reference proteome</keyword>
<reference evidence="3 4" key="1">
    <citation type="submission" date="2024-09" db="EMBL/GenBank/DDBJ databases">
        <title>Rethinking Asexuality: The Enigmatic Case of Functional Sexual Genes in Lepraria (Stereocaulaceae).</title>
        <authorList>
            <person name="Doellman M."/>
            <person name="Sun Y."/>
            <person name="Barcenas-Pena A."/>
            <person name="Lumbsch H.T."/>
            <person name="Grewe F."/>
        </authorList>
    </citation>
    <scope>NUCLEOTIDE SEQUENCE [LARGE SCALE GENOMIC DNA]</scope>
    <source>
        <strain evidence="3 4">Mercado 3170</strain>
    </source>
</reference>
<dbReference type="Proteomes" id="UP001590950">
    <property type="component" value="Unassembled WGS sequence"/>
</dbReference>
<comment type="caution">
    <text evidence="3">The sequence shown here is derived from an EMBL/GenBank/DDBJ whole genome shotgun (WGS) entry which is preliminary data.</text>
</comment>
<dbReference type="InterPro" id="IPR011043">
    <property type="entry name" value="Gal_Oxase/kelch_b-propeller"/>
</dbReference>
<feature type="region of interest" description="Disordered" evidence="1">
    <location>
        <begin position="496"/>
        <end position="697"/>
    </location>
</feature>